<evidence type="ECO:0000313" key="3">
    <source>
        <dbReference type="EMBL" id="TKZ17086.1"/>
    </source>
</evidence>
<name>A0A4U7MWC2_9RHOB</name>
<reference evidence="3 4" key="1">
    <citation type="submission" date="2019-04" db="EMBL/GenBank/DDBJ databases">
        <title>Genome sequence of Pelagicola litoralis CL-ES2.</title>
        <authorList>
            <person name="Cao J."/>
        </authorList>
    </citation>
    <scope>NUCLEOTIDE SEQUENCE [LARGE SCALE GENOMIC DNA]</scope>
    <source>
        <strain evidence="3 4">CL-ES2</strain>
    </source>
</reference>
<evidence type="ECO:0000256" key="2">
    <source>
        <dbReference type="ARBA" id="ARBA00023239"/>
    </source>
</evidence>
<dbReference type="SUPFAM" id="SSF53800">
    <property type="entry name" value="Chelatase"/>
    <property type="match status" value="1"/>
</dbReference>
<comment type="caution">
    <text evidence="3">The sequence shown here is derived from an EMBL/GenBank/DDBJ whole genome shotgun (WGS) entry which is preliminary data.</text>
</comment>
<dbReference type="GO" id="GO:0046872">
    <property type="term" value="F:metal ion binding"/>
    <property type="evidence" value="ECO:0007669"/>
    <property type="project" value="UniProtKB-KW"/>
</dbReference>
<evidence type="ECO:0000313" key="4">
    <source>
        <dbReference type="Proteomes" id="UP000306575"/>
    </source>
</evidence>
<keyword evidence="2" id="KW-0456">Lyase</keyword>
<dbReference type="GO" id="GO:0016829">
    <property type="term" value="F:lyase activity"/>
    <property type="evidence" value="ECO:0007669"/>
    <property type="project" value="UniProtKB-KW"/>
</dbReference>
<dbReference type="RefSeq" id="WP_138017334.1">
    <property type="nucleotide sequence ID" value="NZ_SULI01000029.1"/>
</dbReference>
<organism evidence="3 4">
    <name type="scientific">Shimia litoralis</name>
    <dbReference type="NCBI Taxonomy" id="420403"/>
    <lineage>
        <taxon>Bacteria</taxon>
        <taxon>Pseudomonadati</taxon>
        <taxon>Pseudomonadota</taxon>
        <taxon>Alphaproteobacteria</taxon>
        <taxon>Rhodobacterales</taxon>
        <taxon>Roseobacteraceae</taxon>
    </lineage>
</organism>
<evidence type="ECO:0000256" key="1">
    <source>
        <dbReference type="ARBA" id="ARBA00022723"/>
    </source>
</evidence>
<sequence>MDKLSDGAFVYPFFMADGWFVRQALPERLKDRNFEVLPPLGLETALPNLAAQMVADHVIQLGWPIKSTQVCLAAHGSARSNMAANAAISFAKRLERLLPFGKKETGFIEQAPFVEDMLRHSANHTLCVPFLACDGDHFRIDVAGAVGASGYLGEMLPVFGHYSGLPEMIAESLKLKSWERIAA</sequence>
<dbReference type="AlphaFoldDB" id="A0A4U7MWC2"/>
<proteinExistence type="predicted"/>
<keyword evidence="1" id="KW-0479">Metal-binding</keyword>
<dbReference type="EMBL" id="SULI01000029">
    <property type="protein sequence ID" value="TKZ17086.1"/>
    <property type="molecule type" value="Genomic_DNA"/>
</dbReference>
<dbReference type="OrthoDB" id="7346027at2"/>
<protein>
    <submittedName>
        <fullName evidence="3">Cobalamin biosynthesis protein CbiX</fullName>
    </submittedName>
</protein>
<gene>
    <name evidence="3" type="ORF">FAP39_15690</name>
</gene>
<dbReference type="Proteomes" id="UP000306575">
    <property type="component" value="Unassembled WGS sequence"/>
</dbReference>
<dbReference type="InterPro" id="IPR002762">
    <property type="entry name" value="CbiX-like"/>
</dbReference>
<dbReference type="Gene3D" id="3.40.50.1400">
    <property type="match status" value="2"/>
</dbReference>
<accession>A0A4U7MWC2</accession>
<dbReference type="Pfam" id="PF01903">
    <property type="entry name" value="CbiX"/>
    <property type="match status" value="1"/>
</dbReference>
<keyword evidence="4" id="KW-1185">Reference proteome</keyword>